<evidence type="ECO:0000259" key="2">
    <source>
        <dbReference type="Pfam" id="PF08327"/>
    </source>
</evidence>
<accession>A0ABT4Q8S6</accession>
<dbReference type="Pfam" id="PF08327">
    <property type="entry name" value="AHSA1"/>
    <property type="match status" value="1"/>
</dbReference>
<evidence type="ECO:0000256" key="1">
    <source>
        <dbReference type="ARBA" id="ARBA00006817"/>
    </source>
</evidence>
<organism evidence="3 4">
    <name type="scientific">Paenibacillus gyeongsangnamensis</name>
    <dbReference type="NCBI Taxonomy" id="3388067"/>
    <lineage>
        <taxon>Bacteria</taxon>
        <taxon>Bacillati</taxon>
        <taxon>Bacillota</taxon>
        <taxon>Bacilli</taxon>
        <taxon>Bacillales</taxon>
        <taxon>Paenibacillaceae</taxon>
        <taxon>Paenibacillus</taxon>
    </lineage>
</organism>
<comment type="similarity">
    <text evidence="1">Belongs to the AHA1 family.</text>
</comment>
<dbReference type="InterPro" id="IPR023393">
    <property type="entry name" value="START-like_dom_sf"/>
</dbReference>
<protein>
    <submittedName>
        <fullName evidence="3">SRPBCC family protein</fullName>
    </submittedName>
</protein>
<dbReference type="RefSeq" id="WP_269881715.1">
    <property type="nucleotide sequence ID" value="NZ_JAQAGZ010000007.1"/>
</dbReference>
<sequence length="160" mass="18347">MSECKAANRTLTSIVDRELIITRIFHAPREFVFKAWTDPEHLPQWWGPRGFTITVREMDVRPGGVWRYVMHGPDGVDYDNKIAYLEVVRPERLVYSHGGGEEDEQFQVTVTFAEQGNQTELSMRMLFKTAAELEKVVKEYGAIEGAASTLDRLEEQLAKI</sequence>
<evidence type="ECO:0000313" key="3">
    <source>
        <dbReference type="EMBL" id="MCZ8513226.1"/>
    </source>
</evidence>
<proteinExistence type="inferred from homology"/>
<gene>
    <name evidence="3" type="ORF">O9H85_12475</name>
</gene>
<dbReference type="PANTHER" id="PTHR36929">
    <property type="entry name" value="ATTACHMENT SUBUNIT, PUTATIVE-RELATED"/>
    <property type="match status" value="1"/>
</dbReference>
<dbReference type="Gene3D" id="3.30.530.20">
    <property type="match status" value="1"/>
</dbReference>
<dbReference type="CDD" id="cd08894">
    <property type="entry name" value="SRPBCC_CalC_Aha1-like_1"/>
    <property type="match status" value="1"/>
</dbReference>
<dbReference type="EMBL" id="JAQAGZ010000007">
    <property type="protein sequence ID" value="MCZ8513226.1"/>
    <property type="molecule type" value="Genomic_DNA"/>
</dbReference>
<dbReference type="SUPFAM" id="SSF55961">
    <property type="entry name" value="Bet v1-like"/>
    <property type="match status" value="1"/>
</dbReference>
<feature type="domain" description="Activator of Hsp90 ATPase homologue 1/2-like C-terminal" evidence="2">
    <location>
        <begin position="27"/>
        <end position="157"/>
    </location>
</feature>
<keyword evidence="4" id="KW-1185">Reference proteome</keyword>
<comment type="caution">
    <text evidence="3">The sequence shown here is derived from an EMBL/GenBank/DDBJ whole genome shotgun (WGS) entry which is preliminary data.</text>
</comment>
<reference evidence="3 4" key="1">
    <citation type="submission" date="2022-12" db="EMBL/GenBank/DDBJ databases">
        <title>Draft genome sequence of Paenibacillus sp. dW9.</title>
        <authorList>
            <person name="Choi E.-W."/>
            <person name="Kim D.-U."/>
        </authorList>
    </citation>
    <scope>NUCLEOTIDE SEQUENCE [LARGE SCALE GENOMIC DNA]</scope>
    <source>
        <strain evidence="4">dW9</strain>
    </source>
</reference>
<evidence type="ECO:0000313" key="4">
    <source>
        <dbReference type="Proteomes" id="UP001527882"/>
    </source>
</evidence>
<dbReference type="PANTHER" id="PTHR36929:SF5">
    <property type="entry name" value="BLR6751 PROTEIN"/>
    <property type="match status" value="1"/>
</dbReference>
<dbReference type="Proteomes" id="UP001527882">
    <property type="component" value="Unassembled WGS sequence"/>
</dbReference>
<dbReference type="InterPro" id="IPR013538">
    <property type="entry name" value="ASHA1/2-like_C"/>
</dbReference>
<name>A0ABT4Q8S6_9BACL</name>